<protein>
    <submittedName>
        <fullName evidence="5">Uncharacterized protein</fullName>
    </submittedName>
</protein>
<evidence type="ECO:0000313" key="5">
    <source>
        <dbReference type="EMBL" id="KYB26787.1"/>
    </source>
</evidence>
<dbReference type="EMBL" id="KQ971351">
    <property type="protein sequence ID" value="KYB26787.1"/>
    <property type="molecule type" value="Genomic_DNA"/>
</dbReference>
<sequence>MNFSSIFNRTLSGTIARTPSIRFRYGASRDHKTATSGPTGAPLASPGAMPQPGEAIYDFQIPQRWRRRPLSEEEIAYINRGGPE</sequence>
<dbReference type="Proteomes" id="UP000007266">
    <property type="component" value="Linkage group 7"/>
</dbReference>
<evidence type="ECO:0000256" key="2">
    <source>
        <dbReference type="ARBA" id="ARBA00023128"/>
    </source>
</evidence>
<accession>A0A139WG59</accession>
<dbReference type="FunCoup" id="A0A139WG59">
    <property type="interactions" value="1"/>
</dbReference>
<keyword evidence="6" id="KW-1185">Reference proteome</keyword>
<proteinExistence type="inferred from homology"/>
<dbReference type="InParanoid" id="A0A139WG59"/>
<dbReference type="AlphaFoldDB" id="A0A139WG59"/>
<dbReference type="Pfam" id="PF10937">
    <property type="entry name" value="Kgd4-YMR31"/>
    <property type="match status" value="1"/>
</dbReference>
<comment type="subcellular location">
    <subcellularLocation>
        <location evidence="1">Mitochondrion</location>
    </subcellularLocation>
</comment>
<name>A0A139WG59_TRICA</name>
<gene>
    <name evidence="5" type="primary">AUGUSTUS-3.0.2_33545</name>
    <name evidence="5" type="ORF">TcasGA2_TC033545</name>
</gene>
<feature type="region of interest" description="Disordered" evidence="4">
    <location>
        <begin position="26"/>
        <end position="52"/>
    </location>
</feature>
<dbReference type="InterPro" id="IPR020373">
    <property type="entry name" value="Kgd4/YMR-31"/>
</dbReference>
<comment type="similarity">
    <text evidence="3">Belongs to the alpha-ketoglutarate dehydrogenase component 4 family.</text>
</comment>
<evidence type="ECO:0000256" key="3">
    <source>
        <dbReference type="ARBA" id="ARBA00043970"/>
    </source>
</evidence>
<evidence type="ECO:0000313" key="6">
    <source>
        <dbReference type="Proteomes" id="UP000007266"/>
    </source>
</evidence>
<dbReference type="GO" id="GO:0006103">
    <property type="term" value="P:2-oxoglutarate metabolic process"/>
    <property type="evidence" value="ECO:0007669"/>
    <property type="project" value="InterPro"/>
</dbReference>
<reference evidence="5 6" key="1">
    <citation type="journal article" date="2008" name="Nature">
        <title>The genome of the model beetle and pest Tribolium castaneum.</title>
        <authorList>
            <consortium name="Tribolium Genome Sequencing Consortium"/>
            <person name="Richards S."/>
            <person name="Gibbs R.A."/>
            <person name="Weinstock G.M."/>
            <person name="Brown S.J."/>
            <person name="Denell R."/>
            <person name="Beeman R.W."/>
            <person name="Gibbs R."/>
            <person name="Beeman R.W."/>
            <person name="Brown S.J."/>
            <person name="Bucher G."/>
            <person name="Friedrich M."/>
            <person name="Grimmelikhuijzen C.J."/>
            <person name="Klingler M."/>
            <person name="Lorenzen M."/>
            <person name="Richards S."/>
            <person name="Roth S."/>
            <person name="Schroder R."/>
            <person name="Tautz D."/>
            <person name="Zdobnov E.M."/>
            <person name="Muzny D."/>
            <person name="Gibbs R.A."/>
            <person name="Weinstock G.M."/>
            <person name="Attaway T."/>
            <person name="Bell S."/>
            <person name="Buhay C.J."/>
            <person name="Chandrabose M.N."/>
            <person name="Chavez D."/>
            <person name="Clerk-Blankenburg K.P."/>
            <person name="Cree A."/>
            <person name="Dao M."/>
            <person name="Davis C."/>
            <person name="Chacko J."/>
            <person name="Dinh H."/>
            <person name="Dugan-Rocha S."/>
            <person name="Fowler G."/>
            <person name="Garner T.T."/>
            <person name="Garnes J."/>
            <person name="Gnirke A."/>
            <person name="Hawes A."/>
            <person name="Hernandez J."/>
            <person name="Hines S."/>
            <person name="Holder M."/>
            <person name="Hume J."/>
            <person name="Jhangiani S.N."/>
            <person name="Joshi V."/>
            <person name="Khan Z.M."/>
            <person name="Jackson L."/>
            <person name="Kovar C."/>
            <person name="Kowis A."/>
            <person name="Lee S."/>
            <person name="Lewis L.R."/>
            <person name="Margolis J."/>
            <person name="Morgan M."/>
            <person name="Nazareth L.V."/>
            <person name="Nguyen N."/>
            <person name="Okwuonu G."/>
            <person name="Parker D."/>
            <person name="Richards S."/>
            <person name="Ruiz S.J."/>
            <person name="Santibanez J."/>
            <person name="Savard J."/>
            <person name="Scherer S.E."/>
            <person name="Schneider B."/>
            <person name="Sodergren E."/>
            <person name="Tautz D."/>
            <person name="Vattahil S."/>
            <person name="Villasana D."/>
            <person name="White C.S."/>
            <person name="Wright R."/>
            <person name="Park Y."/>
            <person name="Beeman R.W."/>
            <person name="Lord J."/>
            <person name="Oppert B."/>
            <person name="Lorenzen M."/>
            <person name="Brown S."/>
            <person name="Wang L."/>
            <person name="Savard J."/>
            <person name="Tautz D."/>
            <person name="Richards S."/>
            <person name="Weinstock G."/>
            <person name="Gibbs R.A."/>
            <person name="Liu Y."/>
            <person name="Worley K."/>
            <person name="Weinstock G."/>
            <person name="Elsik C.G."/>
            <person name="Reese J.T."/>
            <person name="Elhaik E."/>
            <person name="Landan G."/>
            <person name="Graur D."/>
            <person name="Arensburger P."/>
            <person name="Atkinson P."/>
            <person name="Beeman R.W."/>
            <person name="Beidler J."/>
            <person name="Brown S.J."/>
            <person name="Demuth J.P."/>
            <person name="Drury D.W."/>
            <person name="Du Y.Z."/>
            <person name="Fujiwara H."/>
            <person name="Lorenzen M."/>
            <person name="Maselli V."/>
            <person name="Osanai M."/>
            <person name="Park Y."/>
            <person name="Robertson H.M."/>
            <person name="Tu Z."/>
            <person name="Wang J.J."/>
            <person name="Wang S."/>
            <person name="Richards S."/>
            <person name="Song H."/>
            <person name="Zhang L."/>
            <person name="Sodergren E."/>
            <person name="Werner D."/>
            <person name="Stanke M."/>
            <person name="Morgenstern B."/>
            <person name="Solovyev V."/>
            <person name="Kosarev P."/>
            <person name="Brown G."/>
            <person name="Chen H.C."/>
            <person name="Ermolaeva O."/>
            <person name="Hlavina W."/>
            <person name="Kapustin Y."/>
            <person name="Kiryutin B."/>
            <person name="Kitts P."/>
            <person name="Maglott D."/>
            <person name="Pruitt K."/>
            <person name="Sapojnikov V."/>
            <person name="Souvorov A."/>
            <person name="Mackey A.J."/>
            <person name="Waterhouse R.M."/>
            <person name="Wyder S."/>
            <person name="Zdobnov E.M."/>
            <person name="Zdobnov E.M."/>
            <person name="Wyder S."/>
            <person name="Kriventseva E.V."/>
            <person name="Kadowaki T."/>
            <person name="Bork P."/>
            <person name="Aranda M."/>
            <person name="Bao R."/>
            <person name="Beermann A."/>
            <person name="Berns N."/>
            <person name="Bolognesi R."/>
            <person name="Bonneton F."/>
            <person name="Bopp D."/>
            <person name="Brown S.J."/>
            <person name="Bucher G."/>
            <person name="Butts T."/>
            <person name="Chaumot A."/>
            <person name="Denell R.E."/>
            <person name="Ferrier D.E."/>
            <person name="Friedrich M."/>
            <person name="Gordon C.M."/>
            <person name="Jindra M."/>
            <person name="Klingler M."/>
            <person name="Lan Q."/>
            <person name="Lattorff H.M."/>
            <person name="Laudet V."/>
            <person name="von Levetsow C."/>
            <person name="Liu Z."/>
            <person name="Lutz R."/>
            <person name="Lynch J.A."/>
            <person name="da Fonseca R.N."/>
            <person name="Posnien N."/>
            <person name="Reuter R."/>
            <person name="Roth S."/>
            <person name="Savard J."/>
            <person name="Schinko J.B."/>
            <person name="Schmitt C."/>
            <person name="Schoppmeier M."/>
            <person name="Schroder R."/>
            <person name="Shippy T.D."/>
            <person name="Simonnet F."/>
            <person name="Marques-Souza H."/>
            <person name="Tautz D."/>
            <person name="Tomoyasu Y."/>
            <person name="Trauner J."/>
            <person name="Van der Zee M."/>
            <person name="Vervoort M."/>
            <person name="Wittkopp N."/>
            <person name="Wimmer E.A."/>
            <person name="Yang X."/>
            <person name="Jones A.K."/>
            <person name="Sattelle D.B."/>
            <person name="Ebert P.R."/>
            <person name="Nelson D."/>
            <person name="Scott J.G."/>
            <person name="Beeman R.W."/>
            <person name="Muthukrishnan S."/>
            <person name="Kramer K.J."/>
            <person name="Arakane Y."/>
            <person name="Beeman R.W."/>
            <person name="Zhu Q."/>
            <person name="Hogenkamp D."/>
            <person name="Dixit R."/>
            <person name="Oppert B."/>
            <person name="Jiang H."/>
            <person name="Zou Z."/>
            <person name="Marshall J."/>
            <person name="Elpidina E."/>
            <person name="Vinokurov K."/>
            <person name="Oppert C."/>
            <person name="Zou Z."/>
            <person name="Evans J."/>
            <person name="Lu Z."/>
            <person name="Zhao P."/>
            <person name="Sumathipala N."/>
            <person name="Altincicek B."/>
            <person name="Vilcinskas A."/>
            <person name="Williams M."/>
            <person name="Hultmark D."/>
            <person name="Hetru C."/>
            <person name="Jiang H."/>
            <person name="Grimmelikhuijzen C.J."/>
            <person name="Hauser F."/>
            <person name="Cazzamali G."/>
            <person name="Williamson M."/>
            <person name="Park Y."/>
            <person name="Li B."/>
            <person name="Tanaka Y."/>
            <person name="Predel R."/>
            <person name="Neupert S."/>
            <person name="Schachtner J."/>
            <person name="Verleyen P."/>
            <person name="Raible F."/>
            <person name="Bork P."/>
            <person name="Friedrich M."/>
            <person name="Walden K.K."/>
            <person name="Robertson H.M."/>
            <person name="Angeli S."/>
            <person name="Foret S."/>
            <person name="Bucher G."/>
            <person name="Schuetz S."/>
            <person name="Maleszka R."/>
            <person name="Wimmer E.A."/>
            <person name="Beeman R.W."/>
            <person name="Lorenzen M."/>
            <person name="Tomoyasu Y."/>
            <person name="Miller S.C."/>
            <person name="Grossmann D."/>
            <person name="Bucher G."/>
        </authorList>
    </citation>
    <scope>NUCLEOTIDE SEQUENCE [LARGE SCALE GENOMIC DNA]</scope>
    <source>
        <strain evidence="5 6">Georgia GA2</strain>
    </source>
</reference>
<reference evidence="5 6" key="2">
    <citation type="journal article" date="2010" name="Nucleic Acids Res.">
        <title>BeetleBase in 2010: revisions to provide comprehensive genomic information for Tribolium castaneum.</title>
        <authorList>
            <person name="Kim H.S."/>
            <person name="Murphy T."/>
            <person name="Xia J."/>
            <person name="Caragea D."/>
            <person name="Park Y."/>
            <person name="Beeman R.W."/>
            <person name="Lorenzen M.D."/>
            <person name="Butcher S."/>
            <person name="Manak J.R."/>
            <person name="Brown S.J."/>
        </authorList>
    </citation>
    <scope>GENOME REANNOTATION</scope>
    <source>
        <strain evidence="5 6">Georgia GA2</strain>
    </source>
</reference>
<dbReference type="GO" id="GO:0005739">
    <property type="term" value="C:mitochondrion"/>
    <property type="evidence" value="ECO:0007669"/>
    <property type="project" value="UniProtKB-SubCell"/>
</dbReference>
<evidence type="ECO:0000256" key="1">
    <source>
        <dbReference type="ARBA" id="ARBA00004173"/>
    </source>
</evidence>
<organism evidence="5 6">
    <name type="scientific">Tribolium castaneum</name>
    <name type="common">Red flour beetle</name>
    <dbReference type="NCBI Taxonomy" id="7070"/>
    <lineage>
        <taxon>Eukaryota</taxon>
        <taxon>Metazoa</taxon>
        <taxon>Ecdysozoa</taxon>
        <taxon>Arthropoda</taxon>
        <taxon>Hexapoda</taxon>
        <taxon>Insecta</taxon>
        <taxon>Pterygota</taxon>
        <taxon>Neoptera</taxon>
        <taxon>Endopterygota</taxon>
        <taxon>Coleoptera</taxon>
        <taxon>Polyphaga</taxon>
        <taxon>Cucujiformia</taxon>
        <taxon>Tenebrionidae</taxon>
        <taxon>Tenebrionidae incertae sedis</taxon>
        <taxon>Tribolium</taxon>
    </lineage>
</organism>
<evidence type="ECO:0000256" key="4">
    <source>
        <dbReference type="SAM" id="MobiDB-lite"/>
    </source>
</evidence>
<dbReference type="OMA" id="RGHAIED"/>
<keyword evidence="2" id="KW-0496">Mitochondrion</keyword>